<evidence type="ECO:0000256" key="1">
    <source>
        <dbReference type="ARBA" id="ARBA00022741"/>
    </source>
</evidence>
<dbReference type="PROSITE" id="PS50113">
    <property type="entry name" value="PAC"/>
    <property type="match status" value="1"/>
</dbReference>
<dbReference type="InterPro" id="IPR009057">
    <property type="entry name" value="Homeodomain-like_sf"/>
</dbReference>
<keyword evidence="2" id="KW-0067">ATP-binding</keyword>
<dbReference type="SMART" id="SM00382">
    <property type="entry name" value="AAA"/>
    <property type="match status" value="1"/>
</dbReference>
<dbReference type="RefSeq" id="WP_144566531.1">
    <property type="nucleotide sequence ID" value="NZ_VIVN01000009.1"/>
</dbReference>
<feature type="domain" description="PAS" evidence="5">
    <location>
        <begin position="108"/>
        <end position="154"/>
    </location>
</feature>
<dbReference type="InterPro" id="IPR003593">
    <property type="entry name" value="AAA+_ATPase"/>
</dbReference>
<dbReference type="NCBIfam" id="TIGR00229">
    <property type="entry name" value="sensory_box"/>
    <property type="match status" value="1"/>
</dbReference>
<dbReference type="InterPro" id="IPR058031">
    <property type="entry name" value="AAA_lid_NorR"/>
</dbReference>
<dbReference type="Pfam" id="PF13426">
    <property type="entry name" value="PAS_9"/>
    <property type="match status" value="1"/>
</dbReference>
<dbReference type="Gene3D" id="1.10.8.60">
    <property type="match status" value="1"/>
</dbReference>
<gene>
    <name evidence="7" type="ORF">FB550_109158</name>
</gene>
<dbReference type="Pfam" id="PF00158">
    <property type="entry name" value="Sigma54_activat"/>
    <property type="match status" value="1"/>
</dbReference>
<dbReference type="InterPro" id="IPR027417">
    <property type="entry name" value="P-loop_NTPase"/>
</dbReference>
<dbReference type="CDD" id="cd00130">
    <property type="entry name" value="PAS"/>
    <property type="match status" value="1"/>
</dbReference>
<dbReference type="InterPro" id="IPR000700">
    <property type="entry name" value="PAS-assoc_C"/>
</dbReference>
<dbReference type="PANTHER" id="PTHR32071:SF57">
    <property type="entry name" value="C4-DICARBOXYLATE TRANSPORT TRANSCRIPTIONAL REGULATORY PROTEIN DCTD"/>
    <property type="match status" value="1"/>
</dbReference>
<keyword evidence="8" id="KW-1185">Reference proteome</keyword>
<dbReference type="PROSITE" id="PS50112">
    <property type="entry name" value="PAS"/>
    <property type="match status" value="1"/>
</dbReference>
<evidence type="ECO:0000256" key="3">
    <source>
        <dbReference type="SAM" id="Coils"/>
    </source>
</evidence>
<dbReference type="Pfam" id="PF25601">
    <property type="entry name" value="AAA_lid_14"/>
    <property type="match status" value="1"/>
</dbReference>
<dbReference type="FunFam" id="3.40.50.300:FF:000006">
    <property type="entry name" value="DNA-binding transcriptional regulator NtrC"/>
    <property type="match status" value="1"/>
</dbReference>
<dbReference type="EMBL" id="VIVN01000009">
    <property type="protein sequence ID" value="TWD98649.1"/>
    <property type="molecule type" value="Genomic_DNA"/>
</dbReference>
<dbReference type="SUPFAM" id="SSF55785">
    <property type="entry name" value="PYP-like sensor domain (PAS domain)"/>
    <property type="match status" value="1"/>
</dbReference>
<evidence type="ECO:0000256" key="2">
    <source>
        <dbReference type="ARBA" id="ARBA00022840"/>
    </source>
</evidence>
<feature type="coiled-coil region" evidence="3">
    <location>
        <begin position="218"/>
        <end position="245"/>
    </location>
</feature>
<dbReference type="GO" id="GO:0005524">
    <property type="term" value="F:ATP binding"/>
    <property type="evidence" value="ECO:0007669"/>
    <property type="project" value="UniProtKB-KW"/>
</dbReference>
<dbReference type="InterPro" id="IPR035965">
    <property type="entry name" value="PAS-like_dom_sf"/>
</dbReference>
<evidence type="ECO:0000313" key="7">
    <source>
        <dbReference type="EMBL" id="TWD98649.1"/>
    </source>
</evidence>
<dbReference type="PROSITE" id="PS00675">
    <property type="entry name" value="SIGMA54_INTERACT_1"/>
    <property type="match status" value="1"/>
</dbReference>
<dbReference type="PROSITE" id="PS50045">
    <property type="entry name" value="SIGMA54_INTERACT_4"/>
    <property type="match status" value="1"/>
</dbReference>
<evidence type="ECO:0000259" key="5">
    <source>
        <dbReference type="PROSITE" id="PS50112"/>
    </source>
</evidence>
<comment type="caution">
    <text evidence="7">The sequence shown here is derived from an EMBL/GenBank/DDBJ whole genome shotgun (WGS) entry which is preliminary data.</text>
</comment>
<keyword evidence="3" id="KW-0175">Coiled coil</keyword>
<dbReference type="Gene3D" id="3.40.50.300">
    <property type="entry name" value="P-loop containing nucleotide triphosphate hydrolases"/>
    <property type="match status" value="1"/>
</dbReference>
<name>A0A561D5E4_9BACI</name>
<reference evidence="7 8" key="1">
    <citation type="submission" date="2019-06" db="EMBL/GenBank/DDBJ databases">
        <title>Sorghum-associated microbial communities from plants grown in Nebraska, USA.</title>
        <authorList>
            <person name="Schachtman D."/>
        </authorList>
    </citation>
    <scope>NUCLEOTIDE SEQUENCE [LARGE SCALE GENOMIC DNA]</scope>
    <source>
        <strain evidence="7 8">2482</strain>
    </source>
</reference>
<proteinExistence type="predicted"/>
<dbReference type="AlphaFoldDB" id="A0A561D5E4"/>
<dbReference type="InterPro" id="IPR025943">
    <property type="entry name" value="Sigma_54_int_dom_ATP-bd_2"/>
</dbReference>
<feature type="domain" description="PAC" evidence="6">
    <location>
        <begin position="175"/>
        <end position="227"/>
    </location>
</feature>
<evidence type="ECO:0000259" key="6">
    <source>
        <dbReference type="PROSITE" id="PS50113"/>
    </source>
</evidence>
<evidence type="ECO:0000259" key="4">
    <source>
        <dbReference type="PROSITE" id="PS50045"/>
    </source>
</evidence>
<evidence type="ECO:0000313" key="8">
    <source>
        <dbReference type="Proteomes" id="UP000319671"/>
    </source>
</evidence>
<keyword evidence="1" id="KW-0547">Nucleotide-binding</keyword>
<dbReference type="CDD" id="cd00009">
    <property type="entry name" value="AAA"/>
    <property type="match status" value="1"/>
</dbReference>
<dbReference type="InterPro" id="IPR025662">
    <property type="entry name" value="Sigma_54_int_dom_ATP-bd_1"/>
</dbReference>
<dbReference type="SUPFAM" id="SSF52540">
    <property type="entry name" value="P-loop containing nucleoside triphosphate hydrolases"/>
    <property type="match status" value="1"/>
</dbReference>
<dbReference type="PROSITE" id="PS00676">
    <property type="entry name" value="SIGMA54_INTERACT_2"/>
    <property type="match status" value="1"/>
</dbReference>
<dbReference type="PANTHER" id="PTHR32071">
    <property type="entry name" value="TRANSCRIPTIONAL REGULATORY PROTEIN"/>
    <property type="match status" value="1"/>
</dbReference>
<dbReference type="Gene3D" id="3.30.450.20">
    <property type="entry name" value="PAS domain"/>
    <property type="match status" value="2"/>
</dbReference>
<dbReference type="GO" id="GO:0006355">
    <property type="term" value="P:regulation of DNA-templated transcription"/>
    <property type="evidence" value="ECO:0007669"/>
    <property type="project" value="InterPro"/>
</dbReference>
<dbReference type="SUPFAM" id="SSF46689">
    <property type="entry name" value="Homeodomain-like"/>
    <property type="match status" value="1"/>
</dbReference>
<protein>
    <submittedName>
        <fullName evidence="7">PAS domain S-box-containing protein</fullName>
    </submittedName>
</protein>
<feature type="domain" description="Sigma-54 factor interaction" evidence="4">
    <location>
        <begin position="249"/>
        <end position="478"/>
    </location>
</feature>
<dbReference type="Gene3D" id="1.10.10.60">
    <property type="entry name" value="Homeodomain-like"/>
    <property type="match status" value="1"/>
</dbReference>
<dbReference type="Proteomes" id="UP000319671">
    <property type="component" value="Unassembled WGS sequence"/>
</dbReference>
<organism evidence="7 8">
    <name type="scientific">Neobacillus bataviensis</name>
    <dbReference type="NCBI Taxonomy" id="220685"/>
    <lineage>
        <taxon>Bacteria</taxon>
        <taxon>Bacillati</taxon>
        <taxon>Bacillota</taxon>
        <taxon>Bacilli</taxon>
        <taxon>Bacillales</taxon>
        <taxon>Bacillaceae</taxon>
        <taxon>Neobacillus</taxon>
    </lineage>
</organism>
<dbReference type="InterPro" id="IPR002078">
    <property type="entry name" value="Sigma_54_int"/>
</dbReference>
<sequence length="565" mass="64296">MFDSQDVAEKLPFGFLVVNSKGYITFANEICEGFLDLHKSKNIQDLLPGSTIIKVIKEGNFEVTNYYLNERTLLMNFPIVKQDLGAILIFQEEIFQGFVNHLPKVIELKQELEAIMNLSGELVTITDANGIVLRVNNTCEHFFGVREVDLVGKSTNSLEKAGVINVSSTQQVLEKKRKITMHQTTKSGRRLMVEGHPIFHDDGTLNKIINISKDVTEISNLHEKLEETRILLDYYQNELSHLQKQNKEMVVKSRAMEKVYELVCRVANVDATIYLHGETGVGKEVLARTIHQLSNRKKAPFIKVNCGAIPESIMESELFGYTKGAFTGANKEGKKGLALAADKGTLFLDEIGELPFSLQAKLLQLLQEKQFTPLGGTEPVQVDVRFIAATNRNLEEMVKKGSFREDLYYRLVVIPINIPSLSDRKEDIPFLINHFKEMFNQKYRLNKSFDPEVIQSFIDFEWKGNVRELQNTVERLIVTAPDQCIEMKHLPEQFLPSYASKTRNIGNGLNLKEEMERYEKLILLQVLETSSTMKEASVKLGVDASTITRKVRKYNINVAKLQFQL</sequence>
<accession>A0A561D5E4</accession>
<dbReference type="InterPro" id="IPR000014">
    <property type="entry name" value="PAS"/>
</dbReference>